<keyword evidence="2" id="KW-0238">DNA-binding</keyword>
<dbReference type="InterPro" id="IPR036388">
    <property type="entry name" value="WH-like_DNA-bd_sf"/>
</dbReference>
<dbReference type="Proteomes" id="UP000199019">
    <property type="component" value="Unassembled WGS sequence"/>
</dbReference>
<dbReference type="InterPro" id="IPR039422">
    <property type="entry name" value="MarR/SlyA-like"/>
</dbReference>
<feature type="domain" description="HTH marR-type" evidence="4">
    <location>
        <begin position="7"/>
        <end position="141"/>
    </location>
</feature>
<dbReference type="Gene3D" id="1.10.10.10">
    <property type="entry name" value="Winged helix-like DNA-binding domain superfamily/Winged helix DNA-binding domain"/>
    <property type="match status" value="1"/>
</dbReference>
<dbReference type="SMART" id="SM00347">
    <property type="entry name" value="HTH_MARR"/>
    <property type="match status" value="1"/>
</dbReference>
<dbReference type="GO" id="GO:0006950">
    <property type="term" value="P:response to stress"/>
    <property type="evidence" value="ECO:0007669"/>
    <property type="project" value="TreeGrafter"/>
</dbReference>
<reference evidence="6" key="1">
    <citation type="submission" date="2016-10" db="EMBL/GenBank/DDBJ databases">
        <authorList>
            <person name="Varghese N."/>
            <person name="Submissions S."/>
        </authorList>
    </citation>
    <scope>NUCLEOTIDE SEQUENCE [LARGE SCALE GENOMIC DNA]</scope>
    <source>
        <strain evidence="6">CGMCC 1.6963</strain>
    </source>
</reference>
<dbReference type="PANTHER" id="PTHR33164">
    <property type="entry name" value="TRANSCRIPTIONAL REGULATOR, MARR FAMILY"/>
    <property type="match status" value="1"/>
</dbReference>
<evidence type="ECO:0000259" key="4">
    <source>
        <dbReference type="PROSITE" id="PS50995"/>
    </source>
</evidence>
<dbReference type="AlphaFoldDB" id="A0A1H9XTN0"/>
<evidence type="ECO:0000256" key="3">
    <source>
        <dbReference type="ARBA" id="ARBA00023163"/>
    </source>
</evidence>
<dbReference type="InterPro" id="IPR023187">
    <property type="entry name" value="Tscrpt_reg_MarR-type_CS"/>
</dbReference>
<evidence type="ECO:0000313" key="6">
    <source>
        <dbReference type="Proteomes" id="UP000199019"/>
    </source>
</evidence>
<evidence type="ECO:0000256" key="1">
    <source>
        <dbReference type="ARBA" id="ARBA00023015"/>
    </source>
</evidence>
<sequence length="159" mass="17294">MTHADDPDRQADAVMRAARVLVGVVARSVAEVEDLVSMPQLRVLVLVASRGRLNLGQVADALGVHPSNATRMVERLVVAGLLARTEDPDDRRYLALELTSKGHDVVERVMAYRRASILEVMAKMKGTQRRALARALESFAEAAGEPSRGEEAWVLGLPS</sequence>
<organism evidence="5 6">
    <name type="scientific">Pedococcus cremeus</name>
    <dbReference type="NCBI Taxonomy" id="587636"/>
    <lineage>
        <taxon>Bacteria</taxon>
        <taxon>Bacillati</taxon>
        <taxon>Actinomycetota</taxon>
        <taxon>Actinomycetes</taxon>
        <taxon>Micrococcales</taxon>
        <taxon>Intrasporangiaceae</taxon>
        <taxon>Pedococcus</taxon>
    </lineage>
</organism>
<evidence type="ECO:0000313" key="5">
    <source>
        <dbReference type="EMBL" id="SES49528.1"/>
    </source>
</evidence>
<name>A0A1H9XTN0_9MICO</name>
<dbReference type="SUPFAM" id="SSF46785">
    <property type="entry name" value="Winged helix' DNA-binding domain"/>
    <property type="match status" value="1"/>
</dbReference>
<proteinExistence type="predicted"/>
<protein>
    <submittedName>
        <fullName evidence="5">Transcriptional regulator, MarR family</fullName>
    </submittedName>
</protein>
<keyword evidence="6" id="KW-1185">Reference proteome</keyword>
<dbReference type="PRINTS" id="PR00598">
    <property type="entry name" value="HTHMARR"/>
</dbReference>
<dbReference type="InterPro" id="IPR036390">
    <property type="entry name" value="WH_DNA-bd_sf"/>
</dbReference>
<gene>
    <name evidence="5" type="ORF">SAMN05216199_0398</name>
</gene>
<dbReference type="PANTHER" id="PTHR33164:SF94">
    <property type="entry name" value="TRANSCRIPTIONAL REGULATORY PROTEIN-RELATED"/>
    <property type="match status" value="1"/>
</dbReference>
<accession>A0A1H9XTN0</accession>
<dbReference type="EMBL" id="FOHB01000013">
    <property type="protein sequence ID" value="SES49528.1"/>
    <property type="molecule type" value="Genomic_DNA"/>
</dbReference>
<dbReference type="STRING" id="587636.SAMN05216199_0398"/>
<dbReference type="GO" id="GO:0003677">
    <property type="term" value="F:DNA binding"/>
    <property type="evidence" value="ECO:0007669"/>
    <property type="project" value="UniProtKB-KW"/>
</dbReference>
<dbReference type="Pfam" id="PF01047">
    <property type="entry name" value="MarR"/>
    <property type="match status" value="1"/>
</dbReference>
<keyword evidence="3" id="KW-0804">Transcription</keyword>
<dbReference type="GO" id="GO:0003700">
    <property type="term" value="F:DNA-binding transcription factor activity"/>
    <property type="evidence" value="ECO:0007669"/>
    <property type="project" value="InterPro"/>
</dbReference>
<keyword evidence="1" id="KW-0805">Transcription regulation</keyword>
<dbReference type="PROSITE" id="PS01117">
    <property type="entry name" value="HTH_MARR_1"/>
    <property type="match status" value="1"/>
</dbReference>
<dbReference type="PROSITE" id="PS50995">
    <property type="entry name" value="HTH_MARR_2"/>
    <property type="match status" value="1"/>
</dbReference>
<evidence type="ECO:0000256" key="2">
    <source>
        <dbReference type="ARBA" id="ARBA00023125"/>
    </source>
</evidence>
<dbReference type="InterPro" id="IPR000835">
    <property type="entry name" value="HTH_MarR-typ"/>
</dbReference>